<evidence type="ECO:0000256" key="1">
    <source>
        <dbReference type="PROSITE-ProRule" id="PRU00221"/>
    </source>
</evidence>
<reference evidence="3" key="2">
    <citation type="journal article" date="2009" name="Genome Res.">
        <title>Comparative genomic analyses of the human fungal pathogens Coccidioides and their relatives.</title>
        <authorList>
            <person name="Sharpton T.J."/>
            <person name="Stajich J.E."/>
            <person name="Rounsley S.D."/>
            <person name="Gardner M.J."/>
            <person name="Wortman J.R."/>
            <person name="Jordar V.S."/>
            <person name="Maiti R."/>
            <person name="Kodira C.D."/>
            <person name="Neafsey D.E."/>
            <person name="Zeng Q."/>
            <person name="Hung C.-Y."/>
            <person name="McMahan C."/>
            <person name="Muszewska A."/>
            <person name="Grynberg M."/>
            <person name="Mandel M.A."/>
            <person name="Kellner E.M."/>
            <person name="Barker B.M."/>
            <person name="Galgiani J.N."/>
            <person name="Orbach M.J."/>
            <person name="Kirkland T.N."/>
            <person name="Cole G.T."/>
            <person name="Henn M.R."/>
            <person name="Birren B.W."/>
            <person name="Taylor J.W."/>
        </authorList>
    </citation>
    <scope>NUCLEOTIDE SEQUENCE [LARGE SCALE GENOMIC DNA]</scope>
    <source>
        <strain evidence="3">RMSCC 3488</strain>
    </source>
</reference>
<dbReference type="SMART" id="SM00320">
    <property type="entry name" value="WD40"/>
    <property type="match status" value="1"/>
</dbReference>
<dbReference type="PROSITE" id="PS50082">
    <property type="entry name" value="WD_REPEATS_2"/>
    <property type="match status" value="1"/>
</dbReference>
<name>A0A0J6FS82_COCPO</name>
<dbReference type="InterPro" id="IPR001680">
    <property type="entry name" value="WD40_rpt"/>
</dbReference>
<evidence type="ECO:0000313" key="3">
    <source>
        <dbReference type="Proteomes" id="UP000054567"/>
    </source>
</evidence>
<dbReference type="SUPFAM" id="SSF50978">
    <property type="entry name" value="WD40 repeat-like"/>
    <property type="match status" value="1"/>
</dbReference>
<dbReference type="Proteomes" id="UP000054567">
    <property type="component" value="Unassembled WGS sequence"/>
</dbReference>
<dbReference type="Gene3D" id="2.130.10.10">
    <property type="entry name" value="YVTN repeat-like/Quinoprotein amine dehydrogenase"/>
    <property type="match status" value="1"/>
</dbReference>
<feature type="repeat" description="WD" evidence="1">
    <location>
        <begin position="47"/>
        <end position="81"/>
    </location>
</feature>
<dbReference type="AlphaFoldDB" id="A0A0J6FS82"/>
<dbReference type="InterPro" id="IPR036322">
    <property type="entry name" value="WD40_repeat_dom_sf"/>
</dbReference>
<proteinExistence type="predicted"/>
<accession>A0A0J6FS82</accession>
<dbReference type="VEuPathDB" id="FungiDB:CPAG_09517"/>
<evidence type="ECO:0000313" key="2">
    <source>
        <dbReference type="EMBL" id="KMM73228.1"/>
    </source>
</evidence>
<sequence>MVHPDGGKWSPSTLLVMSSSFSSPVIISGRGKITDKQEPQKTLSFVVNSVVFSNDGQRHASGSNDRTVKIWDPTSGDCLQTLFVGRTVGRLSFDLTDIFRLSTEIGAFHLDYHSATAKSDSEKAAPYDSIRSSYGISTNGIWIVNNGQNVLWLPPQSRPETFTVADSTVAIGCRDAFSTDVKDS</sequence>
<keyword evidence="1" id="KW-0853">WD repeat</keyword>
<reference evidence="2 3" key="1">
    <citation type="submission" date="2007-06" db="EMBL/GenBank/DDBJ databases">
        <title>The Genome Sequence of Coccidioides posadasii RMSCC_3488.</title>
        <authorList>
            <consortium name="Coccidioides Genome Resources Consortium"/>
            <consortium name="The Broad Institute Genome Sequencing Platform"/>
            <person name="Henn M.R."/>
            <person name="Sykes S."/>
            <person name="Young S."/>
            <person name="Jaffe D."/>
            <person name="Berlin A."/>
            <person name="Alvarez P."/>
            <person name="Butler J."/>
            <person name="Gnerre S."/>
            <person name="Grabherr M."/>
            <person name="Mauceli E."/>
            <person name="Brockman W."/>
            <person name="Kodira C."/>
            <person name="Alvarado L."/>
            <person name="Zeng Q."/>
            <person name="Crawford M."/>
            <person name="Antoine C."/>
            <person name="Devon K."/>
            <person name="Galgiani J."/>
            <person name="Orsborn K."/>
            <person name="Lewis M.L."/>
            <person name="Nusbaum C."/>
            <person name="Galagan J."/>
            <person name="Birren B."/>
        </authorList>
    </citation>
    <scope>NUCLEOTIDE SEQUENCE [LARGE SCALE GENOMIC DNA]</scope>
    <source>
        <strain evidence="2 3">RMSCC 3488</strain>
    </source>
</reference>
<dbReference type="EMBL" id="DS268114">
    <property type="protein sequence ID" value="KMM73228.1"/>
    <property type="molecule type" value="Genomic_DNA"/>
</dbReference>
<organism evidence="2 3">
    <name type="scientific">Coccidioides posadasii RMSCC 3488</name>
    <dbReference type="NCBI Taxonomy" id="454284"/>
    <lineage>
        <taxon>Eukaryota</taxon>
        <taxon>Fungi</taxon>
        <taxon>Dikarya</taxon>
        <taxon>Ascomycota</taxon>
        <taxon>Pezizomycotina</taxon>
        <taxon>Eurotiomycetes</taxon>
        <taxon>Eurotiomycetidae</taxon>
        <taxon>Onygenales</taxon>
        <taxon>Onygenaceae</taxon>
        <taxon>Coccidioides</taxon>
    </lineage>
</organism>
<protein>
    <submittedName>
        <fullName evidence="2">Uncharacterized protein</fullName>
    </submittedName>
</protein>
<dbReference type="InterPro" id="IPR015943">
    <property type="entry name" value="WD40/YVTN_repeat-like_dom_sf"/>
</dbReference>
<reference evidence="3" key="3">
    <citation type="journal article" date="2010" name="Genome Res.">
        <title>Population genomic sequencing of Coccidioides fungi reveals recent hybridization and transposon control.</title>
        <authorList>
            <person name="Neafsey D.E."/>
            <person name="Barker B.M."/>
            <person name="Sharpton T.J."/>
            <person name="Stajich J.E."/>
            <person name="Park D.J."/>
            <person name="Whiston E."/>
            <person name="Hung C.-Y."/>
            <person name="McMahan C."/>
            <person name="White J."/>
            <person name="Sykes S."/>
            <person name="Heiman D."/>
            <person name="Young S."/>
            <person name="Zeng Q."/>
            <person name="Abouelleil A."/>
            <person name="Aftuck L."/>
            <person name="Bessette D."/>
            <person name="Brown A."/>
            <person name="FitzGerald M."/>
            <person name="Lui A."/>
            <person name="Macdonald J.P."/>
            <person name="Priest M."/>
            <person name="Orbach M.J."/>
            <person name="Galgiani J.N."/>
            <person name="Kirkland T.N."/>
            <person name="Cole G.T."/>
            <person name="Birren B.W."/>
            <person name="Henn M.R."/>
            <person name="Taylor J.W."/>
            <person name="Rounsley S.D."/>
        </authorList>
    </citation>
    <scope>NUCLEOTIDE SEQUENCE [LARGE SCALE GENOMIC DNA]</scope>
    <source>
        <strain evidence="3">RMSCC 3488</strain>
    </source>
</reference>
<dbReference type="PROSITE" id="PS50294">
    <property type="entry name" value="WD_REPEATS_REGION"/>
    <property type="match status" value="1"/>
</dbReference>
<dbReference type="Pfam" id="PF00400">
    <property type="entry name" value="WD40"/>
    <property type="match status" value="1"/>
</dbReference>
<gene>
    <name evidence="2" type="ORF">CPAG_09517</name>
</gene>